<evidence type="ECO:0000256" key="2">
    <source>
        <dbReference type="ARBA" id="ARBA00022723"/>
    </source>
</evidence>
<dbReference type="InterPro" id="IPR008972">
    <property type="entry name" value="Cupredoxin"/>
</dbReference>
<dbReference type="GO" id="GO:0005507">
    <property type="term" value="F:copper ion binding"/>
    <property type="evidence" value="ECO:0007669"/>
    <property type="project" value="UniProtKB-UniRule"/>
</dbReference>
<keyword evidence="5" id="KW-0732">Signal</keyword>
<sequence>MIKRSVGILAVVFGAISFGAQASAECSVSVDANDMMQFSTNSISVPSSCKEVTLTLNHTGKLAATSMGHNVVIADTENVQAVGTEGMSAGAANNYVKPDDARVYAFTKIIGGGESTSVTFSTEKMKAGGDYTFFCSFPGHWAIMKGKFELK</sequence>
<evidence type="ECO:0000256" key="1">
    <source>
        <dbReference type="ARBA" id="ARBA00022448"/>
    </source>
</evidence>
<accession>A0A837G774</accession>
<dbReference type="InterPro" id="IPR050845">
    <property type="entry name" value="Cu-binding_ET"/>
</dbReference>
<dbReference type="PROSITE" id="PS00196">
    <property type="entry name" value="COPPER_BLUE"/>
    <property type="match status" value="1"/>
</dbReference>
<dbReference type="Pfam" id="PF00127">
    <property type="entry name" value="Copper-bind"/>
    <property type="match status" value="1"/>
</dbReference>
<dbReference type="CDD" id="cd13922">
    <property type="entry name" value="Azurin"/>
    <property type="match status" value="1"/>
</dbReference>
<evidence type="ECO:0000256" key="5">
    <source>
        <dbReference type="RuleBase" id="RU363017"/>
    </source>
</evidence>
<feature type="chain" id="PRO_5040558337" description="Azurin" evidence="5">
    <location>
        <begin position="23"/>
        <end position="151"/>
    </location>
</feature>
<reference evidence="6" key="1">
    <citation type="journal article" date="2015" name="BMC Genomics">
        <title>Genome mining reveals unlocked bioactive potential of marine Gram-negative bacteria.</title>
        <authorList>
            <person name="Machado H."/>
            <person name="Sonnenschein E.C."/>
            <person name="Melchiorsen J."/>
            <person name="Gram L."/>
        </authorList>
    </citation>
    <scope>NUCLEOTIDE SEQUENCE</scope>
    <source>
        <strain evidence="6">S2052</strain>
    </source>
</reference>
<dbReference type="GO" id="GO:0009055">
    <property type="term" value="F:electron transfer activity"/>
    <property type="evidence" value="ECO:0007669"/>
    <property type="project" value="InterPro"/>
</dbReference>
<comment type="subcellular location">
    <subcellularLocation>
        <location evidence="5">Periplasm</location>
    </subcellularLocation>
</comment>
<dbReference type="InterPro" id="IPR028871">
    <property type="entry name" value="BlueCu_1_BS"/>
</dbReference>
<dbReference type="PANTHER" id="PTHR38439">
    <property type="entry name" value="AURACYANIN-B"/>
    <property type="match status" value="1"/>
</dbReference>
<comment type="function">
    <text evidence="5">Transfers electrons from cytochrome c551 to cytochrome oxidase.</text>
</comment>
<feature type="signal peptide" evidence="5">
    <location>
        <begin position="1"/>
        <end position="22"/>
    </location>
</feature>
<gene>
    <name evidence="6" type="ORF">TW71_11065</name>
</gene>
<name>A0A837G774_9VIBR</name>
<protein>
    <recommendedName>
        <fullName evidence="5">Azurin</fullName>
    </recommendedName>
</protein>
<dbReference type="NCBIfam" id="TIGR02695">
    <property type="entry name" value="azurin"/>
    <property type="match status" value="1"/>
</dbReference>
<keyword evidence="2 5" id="KW-0479">Metal-binding</keyword>
<evidence type="ECO:0000256" key="4">
    <source>
        <dbReference type="ARBA" id="ARBA00023008"/>
    </source>
</evidence>
<dbReference type="Gene3D" id="2.60.40.420">
    <property type="entry name" value="Cupredoxins - blue copper proteins"/>
    <property type="match status" value="1"/>
</dbReference>
<organism evidence="6">
    <name type="scientific">Vibrio coralliilyticus</name>
    <dbReference type="NCBI Taxonomy" id="190893"/>
    <lineage>
        <taxon>Bacteria</taxon>
        <taxon>Pseudomonadati</taxon>
        <taxon>Pseudomonadota</taxon>
        <taxon>Gammaproteobacteria</taxon>
        <taxon>Vibrionales</taxon>
        <taxon>Vibrionaceae</taxon>
        <taxon>Vibrio</taxon>
    </lineage>
</organism>
<dbReference type="GO" id="GO:0042597">
    <property type="term" value="C:periplasmic space"/>
    <property type="evidence" value="ECO:0007669"/>
    <property type="project" value="UniProtKB-SubCell"/>
</dbReference>
<evidence type="ECO:0000313" key="6">
    <source>
        <dbReference type="EMBL" id="KJY73302.1"/>
    </source>
</evidence>
<proteinExistence type="predicted"/>
<dbReference type="PANTHER" id="PTHR38439:SF2">
    <property type="entry name" value="OUTER MEMBRANE PROTEIN H.8"/>
    <property type="match status" value="1"/>
</dbReference>
<keyword evidence="4 5" id="KW-0186">Copper</keyword>
<comment type="caution">
    <text evidence="6">The sequence shown here is derived from an EMBL/GenBank/DDBJ whole genome shotgun (WGS) entry which is preliminary data.</text>
</comment>
<dbReference type="EMBL" id="JXXR01000011">
    <property type="protein sequence ID" value="KJY73302.1"/>
    <property type="molecule type" value="Genomic_DNA"/>
</dbReference>
<dbReference type="InterPro" id="IPR000923">
    <property type="entry name" value="BlueCu_1"/>
</dbReference>
<keyword evidence="5" id="KW-0574">Periplasm</keyword>
<keyword evidence="1 5" id="KW-0813">Transport</keyword>
<keyword evidence="3 5" id="KW-0249">Electron transport</keyword>
<evidence type="ECO:0000256" key="3">
    <source>
        <dbReference type="ARBA" id="ARBA00022982"/>
    </source>
</evidence>
<dbReference type="AlphaFoldDB" id="A0A837G774"/>
<dbReference type="RefSeq" id="WP_045985920.1">
    <property type="nucleotide sequence ID" value="NZ_CP063052.1"/>
</dbReference>
<dbReference type="SUPFAM" id="SSF49503">
    <property type="entry name" value="Cupredoxins"/>
    <property type="match status" value="1"/>
</dbReference>
<dbReference type="InterPro" id="IPR014068">
    <property type="entry name" value="Azurin"/>
</dbReference>